<dbReference type="CDD" id="cd14688">
    <property type="entry name" value="bZIP_YAP"/>
    <property type="match status" value="1"/>
</dbReference>
<name>A0A2V1DH80_9PLEO</name>
<dbReference type="SUPFAM" id="SSF57959">
    <property type="entry name" value="Leucine zipper domain"/>
    <property type="match status" value="1"/>
</dbReference>
<feature type="compositionally biased region" description="Basic and acidic residues" evidence="1">
    <location>
        <begin position="28"/>
        <end position="41"/>
    </location>
</feature>
<reference evidence="2 3" key="1">
    <citation type="journal article" date="2018" name="Sci. Rep.">
        <title>Comparative genomics provides insights into the lifestyle and reveals functional heterogeneity of dark septate endophytic fungi.</title>
        <authorList>
            <person name="Knapp D.G."/>
            <person name="Nemeth J.B."/>
            <person name="Barry K."/>
            <person name="Hainaut M."/>
            <person name="Henrissat B."/>
            <person name="Johnson J."/>
            <person name="Kuo A."/>
            <person name="Lim J.H.P."/>
            <person name="Lipzen A."/>
            <person name="Nolan M."/>
            <person name="Ohm R.A."/>
            <person name="Tamas L."/>
            <person name="Grigoriev I.V."/>
            <person name="Spatafora J.W."/>
            <person name="Nagy L.G."/>
            <person name="Kovacs G.M."/>
        </authorList>
    </citation>
    <scope>NUCLEOTIDE SEQUENCE [LARGE SCALE GENOMIC DNA]</scope>
    <source>
        <strain evidence="2 3">DSE2036</strain>
    </source>
</reference>
<evidence type="ECO:0000313" key="2">
    <source>
        <dbReference type="EMBL" id="PVH97388.1"/>
    </source>
</evidence>
<dbReference type="InterPro" id="IPR021833">
    <property type="entry name" value="DUF3425"/>
</dbReference>
<organism evidence="2 3">
    <name type="scientific">Periconia macrospinosa</name>
    <dbReference type="NCBI Taxonomy" id="97972"/>
    <lineage>
        <taxon>Eukaryota</taxon>
        <taxon>Fungi</taxon>
        <taxon>Dikarya</taxon>
        <taxon>Ascomycota</taxon>
        <taxon>Pezizomycotina</taxon>
        <taxon>Dothideomycetes</taxon>
        <taxon>Pleosporomycetidae</taxon>
        <taxon>Pleosporales</taxon>
        <taxon>Massarineae</taxon>
        <taxon>Periconiaceae</taxon>
        <taxon>Periconia</taxon>
    </lineage>
</organism>
<keyword evidence="3" id="KW-1185">Reference proteome</keyword>
<proteinExistence type="predicted"/>
<gene>
    <name evidence="2" type="ORF">DM02DRAFT_685126</name>
</gene>
<evidence type="ECO:0000256" key="1">
    <source>
        <dbReference type="SAM" id="MobiDB-lite"/>
    </source>
</evidence>
<evidence type="ECO:0008006" key="4">
    <source>
        <dbReference type="Google" id="ProtNLM"/>
    </source>
</evidence>
<accession>A0A2V1DH80</accession>
<dbReference type="PANTHER" id="PTHR37012">
    <property type="entry name" value="B-ZIP TRANSCRIPTION FACTOR (EUROFUNG)-RELATED"/>
    <property type="match status" value="1"/>
</dbReference>
<evidence type="ECO:0000313" key="3">
    <source>
        <dbReference type="Proteomes" id="UP000244855"/>
    </source>
</evidence>
<dbReference type="Pfam" id="PF11905">
    <property type="entry name" value="DUF3425"/>
    <property type="match status" value="1"/>
</dbReference>
<dbReference type="Gene3D" id="1.20.5.170">
    <property type="match status" value="1"/>
</dbReference>
<protein>
    <recommendedName>
        <fullName evidence="4">BZIP domain-containing protein</fullName>
    </recommendedName>
</protein>
<sequence>MENEQVPPVTKTGRQNATAGRSTLNPSRLERKRATDRESQRANRARTKAYITHLEKTTKALEEAANGGGVTLSNQLKAQYHEIEHLKSVINSIAKLANGVNEHYPVSFGTESNNHVPEELGHRTQPQIIQLESSPTAGLELGCRHSPDLFDPSPYPGHDPTLNVNCGDQNRNYSKALNHALLMVERCDRRYRFTSLEVDNDTNIRAVLHGWDAARSKNPFDIGWQLLQTLDEGLFFRSGSVERIAILRIIRSMLLVPIESHLRLTMLNRKQQKVHPHLPPERRPPSYMNPTTLQATVEHPRLVDYFVWPSVRDYLIMSSTNYATEKTAAQFAVDIGLRWPFDLRDVCKYEVSKGKYTFSKEFNEAYSNLDTWYFKSPLTSKLFPALNPIIPTAGDSEQPEDQPQPWHSRLEAFNQDNIWNDQIRNESNFTLDIPALGQLSAPHSNGMFFVQGVDNPGLCPGESFGLSECGVTEAPWSNLGPEEDLS</sequence>
<feature type="compositionally biased region" description="Polar residues" evidence="1">
    <location>
        <begin position="12"/>
        <end position="26"/>
    </location>
</feature>
<dbReference type="EMBL" id="KZ805437">
    <property type="protein sequence ID" value="PVH97388.1"/>
    <property type="molecule type" value="Genomic_DNA"/>
</dbReference>
<dbReference type="PANTHER" id="PTHR37012:SF7">
    <property type="entry name" value="B-ZIP TRANSCRIPTION FACTOR (EUROFUNG)-RELATED"/>
    <property type="match status" value="1"/>
</dbReference>
<dbReference type="InterPro" id="IPR046347">
    <property type="entry name" value="bZIP_sf"/>
</dbReference>
<dbReference type="OrthoDB" id="5086080at2759"/>
<dbReference type="GO" id="GO:0003700">
    <property type="term" value="F:DNA-binding transcription factor activity"/>
    <property type="evidence" value="ECO:0007669"/>
    <property type="project" value="InterPro"/>
</dbReference>
<feature type="region of interest" description="Disordered" evidence="1">
    <location>
        <begin position="1"/>
        <end position="46"/>
    </location>
</feature>
<dbReference type="Proteomes" id="UP000244855">
    <property type="component" value="Unassembled WGS sequence"/>
</dbReference>
<dbReference type="AlphaFoldDB" id="A0A2V1DH80"/>